<dbReference type="GO" id="GO:0008013">
    <property type="term" value="F:beta-catenin binding"/>
    <property type="evidence" value="ECO:0007669"/>
    <property type="project" value="TreeGrafter"/>
</dbReference>
<feature type="domain" description="Cadherin" evidence="12">
    <location>
        <begin position="1133"/>
        <end position="1219"/>
    </location>
</feature>
<keyword evidence="3 11" id="KW-0732">Signal</keyword>
<feature type="domain" description="Cadherin" evidence="12">
    <location>
        <begin position="1231"/>
        <end position="1342"/>
    </location>
</feature>
<feature type="transmembrane region" description="Helical" evidence="10">
    <location>
        <begin position="1696"/>
        <end position="1721"/>
    </location>
</feature>
<sequence length="1860" mass="205906">MKAFFWIFVFILGCRANNPPYFVADLNNHVLTENTPIGTIVYTLKAVDPENSPLRFGLMGTDKLAVDEKSGDVTIAKPIDRETASHFKLKVTVEDVVASGENNIVTVPVVVTVLDQNDNPPHFQNQSAFEAIEVSEETRIGSRILSVSLTDPDMSGLALTLHCTPSQQTPEACEVFPVEIKESTAGHLRAEIRLAMKLDYKKRSLYRFTLSSTDGEHTTTAKVLIKVHDVQNTAPEFTGSMSGRISEDAVVGALVMIIQARDGDIGKPREVKLSLLSNPGDAFQLDSRTGYLTTTRPLDREILGSVLTMQIKAQEVLHSEELSNNQRSENDVTQTLANVTVLIDDVNDFAPRFNRKEFWTDIDENTAVGTPLANVDMEIVDLDTGTFADFTLKIDGPLAEVFDIEPKFASGSARPVIRIKKSFDYENPNERKFLILVIAQNVEEPQLFSTSTIIVGINDLNDNSPVFEKPVYTLTIPESSKPGTRIGSIIAQDPDSKEFGTEGIMYQLVGSGSKKFYVNSKTGDIFISECPSTTATSTNVTVASCLDYETQKSFDMLYMASDNNKEDGFIHSIVPLKIILTDSNDERPTFPQKFERTVEENSRQFEPKFFVKALDVDKTAVLAYRLMDPVPPHFKIDPNTGEMIIKGPELPPGNYSFRVEATDGVFKANTLVAIKVNDINNNNPVFDPEITEKQITIPEKVPVGSVVAQIKADDADFDANGEVHYSIDKGSFGYFEVDPLDGEITLVKKLDSHEKDKFDLTVAAEDNGTPSLRTTTTIHLTIERSYLKLPKFSPRTQRVQVSESARPGDVVHQITTIGGDTTPTSLKFQFVQPVEARNVDNKAVTDLNLFPDWFDLDPSGQVVVKGQLERDIVISLNYTIMLSSDESEPGVREFGVLVLTLFEVNDLPPRVEDMEIEIEEELPPGMSILTLEAEDPEGGSISNYFVKDGADYISVDNKTGEIKVAGRLDFEDRPLYNFTVVAVDSGVPQLSSTATIAIHLVNINDNTPVFNQSEYVAEIDEHSAEGVWVANVFASDADGDVVSYEIQPGPYSKAFKVDRLGRVTVSKEGAVLLDRETLSFGSFVLGIGAKDSVHIGYSKIIVNLRDVNDVIPTMDQKNYHVIVYAPLNSMQQLLRVSATGGDLPETDQISYSIVSGNEEGIFNIDPTSGIIRADRAYAKSGDYRLVVEVTDSETELPAHFDRSGVLISVLPGNFRRPEFTFPNKVNWTLLTMESNLQELEEFAKGGKTKHIGQVLAFDGDEGAAGKISFYFKEGDNLITETEKFRIETDTGKIIQIQPLDREQMNAYNLVVVAKDGGTPVSAMNQYVLTIQVQDIDDHQPKFIQRNYNFTIKENSPEGTSVGQVEALDEDEGGNAQIFYFLASDEKNKYKNEDIRVDIKTGRIVTKKILDRERIDEYQLYIRASPSPIFNKTAQTVTAGEAARDNSIAFVIIKVLDENDNPVRFQQKQYFAGINSGAEPGREILTMTTKDIDSSSDNTVQYNLLASNLILEDFKSGGSVIPSPFRIDEHTGRLTISPAAMRQYSGGSHRFLIKVGAKETIAPYYEDTAQVHVWVVEDWQEVILTVKSPPEEMLKEQLIEVLSNITDSLVLINKIAPHVNEDLTVNPNWSDVFVTSVDKKTSVVIPIGVFLQAIDVGHDRLRQSDSPMELYSAVPAMGAADPDGEYFFNNRDSFDTAFAGLVALVALLCMGVAAILALCCCLHRYNSSRGSESEKLQGGMKYPLHHPSDSIPGTPALGRHSQQPDMMEDLATDNPLWIDHKIKTYEEQELTMQVASEMDTTNNTDDGRSLNGSGRMRPLPRTTSPQFSNAYATLHPHPRPPPTLNYDELNILGKDTVAVHL</sequence>
<dbReference type="PROSITE" id="PS50268">
    <property type="entry name" value="CADHERIN_2"/>
    <property type="match status" value="14"/>
</dbReference>
<keyword evidence="5 8" id="KW-0106">Calcium</keyword>
<dbReference type="FunFam" id="2.60.40.60:FF:000266">
    <property type="entry name" value="Cadherin 23"/>
    <property type="match status" value="1"/>
</dbReference>
<dbReference type="SMART" id="SM00112">
    <property type="entry name" value="CA"/>
    <property type="match status" value="12"/>
</dbReference>
<dbReference type="PANTHER" id="PTHR24027">
    <property type="entry name" value="CADHERIN-23"/>
    <property type="match status" value="1"/>
</dbReference>
<feature type="chain" id="PRO_5035281034" description="Cadherin domain-containing protein" evidence="11">
    <location>
        <begin position="17"/>
        <end position="1860"/>
    </location>
</feature>
<dbReference type="PROSITE" id="PS00232">
    <property type="entry name" value="CADHERIN_1"/>
    <property type="match status" value="2"/>
</dbReference>
<keyword evidence="14" id="KW-1185">Reference proteome</keyword>
<feature type="domain" description="Cadherin" evidence="12">
    <location>
        <begin position="793"/>
        <end position="911"/>
    </location>
</feature>
<dbReference type="OrthoDB" id="9990384at2759"/>
<evidence type="ECO:0000256" key="10">
    <source>
        <dbReference type="SAM" id="Phobius"/>
    </source>
</evidence>
<feature type="region of interest" description="Disordered" evidence="9">
    <location>
        <begin position="1798"/>
        <end position="1817"/>
    </location>
</feature>
<feature type="domain" description="Cadherin" evidence="12">
    <location>
        <begin position="689"/>
        <end position="792"/>
    </location>
</feature>
<comment type="caution">
    <text evidence="13">The sequence shown here is derived from an EMBL/GenBank/DDBJ whole genome shotgun (WGS) entry which is preliminary data.</text>
</comment>
<feature type="domain" description="Cadherin" evidence="12">
    <location>
        <begin position="237"/>
        <end position="353"/>
    </location>
</feature>
<reference evidence="13" key="1">
    <citation type="submission" date="2021-06" db="EMBL/GenBank/DDBJ databases">
        <authorList>
            <person name="Hodson N. C."/>
            <person name="Mongue J. A."/>
            <person name="Jaron S. K."/>
        </authorList>
    </citation>
    <scope>NUCLEOTIDE SEQUENCE</scope>
</reference>
<evidence type="ECO:0000256" key="6">
    <source>
        <dbReference type="ARBA" id="ARBA00022989"/>
    </source>
</evidence>
<dbReference type="GO" id="GO:0000902">
    <property type="term" value="P:cell morphogenesis"/>
    <property type="evidence" value="ECO:0007669"/>
    <property type="project" value="TreeGrafter"/>
</dbReference>
<feature type="domain" description="Cadherin" evidence="12">
    <location>
        <begin position="468"/>
        <end position="590"/>
    </location>
</feature>
<feature type="domain" description="Cadherin" evidence="12">
    <location>
        <begin position="1343"/>
        <end position="1464"/>
    </location>
</feature>
<evidence type="ECO:0000256" key="2">
    <source>
        <dbReference type="ARBA" id="ARBA00022692"/>
    </source>
</evidence>
<keyword evidence="6 10" id="KW-1133">Transmembrane helix</keyword>
<dbReference type="GO" id="GO:0034332">
    <property type="term" value="P:adherens junction organization"/>
    <property type="evidence" value="ECO:0007669"/>
    <property type="project" value="TreeGrafter"/>
</dbReference>
<evidence type="ECO:0000256" key="1">
    <source>
        <dbReference type="ARBA" id="ARBA00004167"/>
    </source>
</evidence>
<feature type="domain" description="Cadherin" evidence="12">
    <location>
        <begin position="590"/>
        <end position="686"/>
    </location>
</feature>
<feature type="domain" description="Cadherin" evidence="12">
    <location>
        <begin position="126"/>
        <end position="237"/>
    </location>
</feature>
<feature type="domain" description="Cadherin" evidence="12">
    <location>
        <begin position="1465"/>
        <end position="1591"/>
    </location>
</feature>
<dbReference type="GO" id="GO:0007156">
    <property type="term" value="P:homophilic cell adhesion via plasma membrane adhesion molecules"/>
    <property type="evidence" value="ECO:0007669"/>
    <property type="project" value="InterPro"/>
</dbReference>
<evidence type="ECO:0000313" key="13">
    <source>
        <dbReference type="EMBL" id="CAG7728420.1"/>
    </source>
</evidence>
<organism evidence="13 14">
    <name type="scientific">Allacma fusca</name>
    <dbReference type="NCBI Taxonomy" id="39272"/>
    <lineage>
        <taxon>Eukaryota</taxon>
        <taxon>Metazoa</taxon>
        <taxon>Ecdysozoa</taxon>
        <taxon>Arthropoda</taxon>
        <taxon>Hexapoda</taxon>
        <taxon>Collembola</taxon>
        <taxon>Symphypleona</taxon>
        <taxon>Sminthuridae</taxon>
        <taxon>Allacma</taxon>
    </lineage>
</organism>
<dbReference type="InterPro" id="IPR020894">
    <property type="entry name" value="Cadherin_CS"/>
</dbReference>
<name>A0A8J2P1H6_9HEXA</name>
<dbReference type="InterPro" id="IPR002126">
    <property type="entry name" value="Cadherin-like_dom"/>
</dbReference>
<dbReference type="GO" id="GO:0005509">
    <property type="term" value="F:calcium ion binding"/>
    <property type="evidence" value="ECO:0007669"/>
    <property type="project" value="UniProtKB-UniRule"/>
</dbReference>
<evidence type="ECO:0000256" key="3">
    <source>
        <dbReference type="ARBA" id="ARBA00022729"/>
    </source>
</evidence>
<evidence type="ECO:0000259" key="12">
    <source>
        <dbReference type="PROSITE" id="PS50268"/>
    </source>
</evidence>
<proteinExistence type="predicted"/>
<keyword evidence="2 10" id="KW-0812">Transmembrane</keyword>
<evidence type="ECO:0000256" key="11">
    <source>
        <dbReference type="SAM" id="SignalP"/>
    </source>
</evidence>
<evidence type="ECO:0000256" key="9">
    <source>
        <dbReference type="SAM" id="MobiDB-lite"/>
    </source>
</evidence>
<evidence type="ECO:0000256" key="7">
    <source>
        <dbReference type="ARBA" id="ARBA00023136"/>
    </source>
</evidence>
<dbReference type="EMBL" id="CAJVCH010163201">
    <property type="protein sequence ID" value="CAG7728420.1"/>
    <property type="molecule type" value="Genomic_DNA"/>
</dbReference>
<comment type="subcellular location">
    <subcellularLocation>
        <location evidence="1">Membrane</location>
        <topology evidence="1">Single-pass membrane protein</topology>
    </subcellularLocation>
</comment>
<dbReference type="Proteomes" id="UP000708208">
    <property type="component" value="Unassembled WGS sequence"/>
</dbReference>
<feature type="domain" description="Cadherin" evidence="12">
    <location>
        <begin position="354"/>
        <end position="467"/>
    </location>
</feature>
<feature type="domain" description="Cadherin" evidence="12">
    <location>
        <begin position="31"/>
        <end position="123"/>
    </location>
</feature>
<dbReference type="GO" id="GO:0045296">
    <property type="term" value="F:cadherin binding"/>
    <property type="evidence" value="ECO:0007669"/>
    <property type="project" value="TreeGrafter"/>
</dbReference>
<feature type="domain" description="Cadherin" evidence="12">
    <location>
        <begin position="1011"/>
        <end position="1114"/>
    </location>
</feature>
<evidence type="ECO:0000256" key="4">
    <source>
        <dbReference type="ARBA" id="ARBA00022737"/>
    </source>
</evidence>
<evidence type="ECO:0000256" key="8">
    <source>
        <dbReference type="PROSITE-ProRule" id="PRU00043"/>
    </source>
</evidence>
<dbReference type="PANTHER" id="PTHR24027:SF422">
    <property type="entry name" value="CADHERIN DOMAIN-CONTAINING PROTEIN"/>
    <property type="match status" value="1"/>
</dbReference>
<feature type="signal peptide" evidence="11">
    <location>
        <begin position="1"/>
        <end position="16"/>
    </location>
</feature>
<keyword evidence="7 10" id="KW-0472">Membrane</keyword>
<dbReference type="Pfam" id="PF00028">
    <property type="entry name" value="Cadherin"/>
    <property type="match status" value="8"/>
</dbReference>
<feature type="region of interest" description="Disordered" evidence="9">
    <location>
        <begin position="1731"/>
        <end position="1761"/>
    </location>
</feature>
<dbReference type="FunFam" id="2.60.40.60:FF:000033">
    <property type="entry name" value="FAT atypical cadherin 1"/>
    <property type="match status" value="1"/>
</dbReference>
<feature type="domain" description="Cadherin" evidence="12">
    <location>
        <begin position="910"/>
        <end position="1010"/>
    </location>
</feature>
<evidence type="ECO:0000313" key="14">
    <source>
        <dbReference type="Proteomes" id="UP000708208"/>
    </source>
</evidence>
<dbReference type="GO" id="GO:0005912">
    <property type="term" value="C:adherens junction"/>
    <property type="evidence" value="ECO:0007669"/>
    <property type="project" value="TreeGrafter"/>
</dbReference>
<dbReference type="GO" id="GO:0008104">
    <property type="term" value="P:intracellular protein localization"/>
    <property type="evidence" value="ECO:0007669"/>
    <property type="project" value="UniProtKB-ARBA"/>
</dbReference>
<gene>
    <name evidence="13" type="ORF">AFUS01_LOCUS17199</name>
</gene>
<dbReference type="GO" id="GO:0016477">
    <property type="term" value="P:cell migration"/>
    <property type="evidence" value="ECO:0007669"/>
    <property type="project" value="TreeGrafter"/>
</dbReference>
<dbReference type="GO" id="GO:0016342">
    <property type="term" value="C:catenin complex"/>
    <property type="evidence" value="ECO:0007669"/>
    <property type="project" value="TreeGrafter"/>
</dbReference>
<dbReference type="GO" id="GO:0016339">
    <property type="term" value="P:calcium-dependent cell-cell adhesion via plasma membrane cell adhesion molecules"/>
    <property type="evidence" value="ECO:0007669"/>
    <property type="project" value="TreeGrafter"/>
</dbReference>
<evidence type="ECO:0000256" key="5">
    <source>
        <dbReference type="ARBA" id="ARBA00022837"/>
    </source>
</evidence>
<keyword evidence="4" id="KW-0677">Repeat</keyword>
<dbReference type="GO" id="GO:0007043">
    <property type="term" value="P:cell-cell junction assembly"/>
    <property type="evidence" value="ECO:0007669"/>
    <property type="project" value="TreeGrafter"/>
</dbReference>
<accession>A0A8J2P1H6</accession>
<protein>
    <recommendedName>
        <fullName evidence="12">Cadherin domain-containing protein</fullName>
    </recommendedName>
</protein>
<dbReference type="GO" id="GO:0044331">
    <property type="term" value="P:cell-cell adhesion mediated by cadherin"/>
    <property type="evidence" value="ECO:0007669"/>
    <property type="project" value="TreeGrafter"/>
</dbReference>
<dbReference type="InterPro" id="IPR039808">
    <property type="entry name" value="Cadherin"/>
</dbReference>
<dbReference type="CDD" id="cd11304">
    <property type="entry name" value="Cadherin_repeat"/>
    <property type="match status" value="13"/>
</dbReference>